<dbReference type="Proteomes" id="UP000252479">
    <property type="component" value="Unassembled WGS sequence"/>
</dbReference>
<dbReference type="EMBL" id="QPGL01000002">
    <property type="protein sequence ID" value="RCS70791.1"/>
    <property type="molecule type" value="Genomic_DNA"/>
</dbReference>
<dbReference type="OrthoDB" id="8441428at2"/>
<keyword evidence="4" id="KW-1185">Reference proteome</keyword>
<evidence type="ECO:0000313" key="3">
    <source>
        <dbReference type="EMBL" id="RCS70791.1"/>
    </source>
</evidence>
<dbReference type="InterPro" id="IPR001279">
    <property type="entry name" value="Metallo-B-lactamas"/>
</dbReference>
<evidence type="ECO:0000256" key="1">
    <source>
        <dbReference type="SAM" id="SignalP"/>
    </source>
</evidence>
<feature type="chain" id="PRO_5017035012" evidence="1">
    <location>
        <begin position="20"/>
        <end position="293"/>
    </location>
</feature>
<dbReference type="InterPro" id="IPR050855">
    <property type="entry name" value="NDM-1-like"/>
</dbReference>
<dbReference type="GeneID" id="303190310"/>
<reference evidence="3 4" key="1">
    <citation type="journal article" date="2017" name="Elife">
        <title>Extensive horizontal gene transfer in cheese-associated bacteria.</title>
        <authorList>
            <person name="Bonham K.S."/>
            <person name="Wolfe B.E."/>
            <person name="Dutton R.J."/>
        </authorList>
    </citation>
    <scope>NUCLEOTIDE SEQUENCE [LARGE SCALE GENOMIC DNA]</scope>
    <source>
        <strain evidence="3 4">JB196</strain>
    </source>
</reference>
<keyword evidence="3" id="KW-0378">Hydrolase</keyword>
<dbReference type="PANTHER" id="PTHR42951">
    <property type="entry name" value="METALLO-BETA-LACTAMASE DOMAIN-CONTAINING"/>
    <property type="match status" value="1"/>
</dbReference>
<dbReference type="SMART" id="SM00849">
    <property type="entry name" value="Lactamase_B"/>
    <property type="match status" value="1"/>
</dbReference>
<accession>A0A368LJE0</accession>
<dbReference type="SUPFAM" id="SSF56281">
    <property type="entry name" value="Metallo-hydrolase/oxidoreductase"/>
    <property type="match status" value="1"/>
</dbReference>
<dbReference type="Pfam" id="PF00753">
    <property type="entry name" value="Lactamase_B"/>
    <property type="match status" value="1"/>
</dbReference>
<keyword evidence="1" id="KW-0732">Signal</keyword>
<dbReference type="RefSeq" id="WP_086959792.1">
    <property type="nucleotide sequence ID" value="NZ_AP018681.1"/>
</dbReference>
<comment type="caution">
    <text evidence="3">The sequence shown here is derived from an EMBL/GenBank/DDBJ whole genome shotgun (WGS) entry which is preliminary data.</text>
</comment>
<protein>
    <submittedName>
        <fullName evidence="3">MBL fold metallo-hydrolase</fullName>
    </submittedName>
</protein>
<dbReference type="InterPro" id="IPR036866">
    <property type="entry name" value="RibonucZ/Hydroxyglut_hydro"/>
</dbReference>
<dbReference type="AlphaFoldDB" id="A0A368LJE0"/>
<dbReference type="GO" id="GO:0016787">
    <property type="term" value="F:hydrolase activity"/>
    <property type="evidence" value="ECO:0007669"/>
    <property type="project" value="UniProtKB-KW"/>
</dbReference>
<evidence type="ECO:0000313" key="4">
    <source>
        <dbReference type="Proteomes" id="UP000252479"/>
    </source>
</evidence>
<sequence>MKTFTLLTTSLIAVTSAHAAMQNETQQMPLTLQVYHAAPSSFDVNSTLVYGQTEAAVIDAGFSKADALRIAANVLDSGKKLTTIFISQADPDYYFGIETLKQYFPDAKVLATPAVRDEIKHKMASKIEYWVPKMGVNAPVKPVVPDAYTLSSFSVDGQKIEIRGSEGVLAHRPYLWIPSLKAIVGNVGIYGDMQVWTADTQTQGELNAWVEQLAEMKALKPQVVVPGHMEASTSLDISTIQSTEDYLNAFIKAKKSSKNSQELIDKMMAIYPEKQVPLTLSLGAKVHMGEMKW</sequence>
<feature type="signal peptide" evidence="1">
    <location>
        <begin position="1"/>
        <end position="19"/>
    </location>
</feature>
<dbReference type="CDD" id="cd07739">
    <property type="entry name" value="metallo-hydrolase-like_MBL-fold"/>
    <property type="match status" value="1"/>
</dbReference>
<evidence type="ECO:0000259" key="2">
    <source>
        <dbReference type="SMART" id="SM00849"/>
    </source>
</evidence>
<name>A0A368LJE0_9VIBR</name>
<dbReference type="Gene3D" id="3.60.15.10">
    <property type="entry name" value="Ribonuclease Z/Hydroxyacylglutathione hydrolase-like"/>
    <property type="match status" value="1"/>
</dbReference>
<gene>
    <name evidence="3" type="ORF">CIK83_15395</name>
</gene>
<dbReference type="PANTHER" id="PTHR42951:SF14">
    <property type="entry name" value="METALLO-BETA-LACTAMASE SUPERFAMILY PROTEIN"/>
    <property type="match status" value="1"/>
</dbReference>
<feature type="domain" description="Metallo-beta-lactamase" evidence="2">
    <location>
        <begin position="43"/>
        <end position="228"/>
    </location>
</feature>
<organism evidence="3 4">
    <name type="scientific">Vibrio casei</name>
    <dbReference type="NCBI Taxonomy" id="673372"/>
    <lineage>
        <taxon>Bacteria</taxon>
        <taxon>Pseudomonadati</taxon>
        <taxon>Pseudomonadota</taxon>
        <taxon>Gammaproteobacteria</taxon>
        <taxon>Vibrionales</taxon>
        <taxon>Vibrionaceae</taxon>
        <taxon>Vibrio</taxon>
    </lineage>
</organism>
<proteinExistence type="predicted"/>